<name>A0AAD8EY28_BIOPF</name>
<feature type="non-terminal residue" evidence="1">
    <location>
        <position position="1"/>
    </location>
</feature>
<dbReference type="InterPro" id="IPR053231">
    <property type="entry name" value="GPCR_LN-TM7"/>
</dbReference>
<reference evidence="1" key="2">
    <citation type="submission" date="2023-04" db="EMBL/GenBank/DDBJ databases">
        <authorList>
            <person name="Bu L."/>
            <person name="Lu L."/>
            <person name="Laidemitt M.R."/>
            <person name="Zhang S.M."/>
            <person name="Mutuku M."/>
            <person name="Mkoji G."/>
            <person name="Steinauer M."/>
            <person name="Loker E.S."/>
        </authorList>
    </citation>
    <scope>NUCLEOTIDE SEQUENCE</scope>
    <source>
        <strain evidence="1">KasaAsao</strain>
        <tissue evidence="1">Whole Snail</tissue>
    </source>
</reference>
<proteinExistence type="predicted"/>
<dbReference type="PANTHER" id="PTHR45902:SF1">
    <property type="entry name" value="LATROPHILIN RECEPTOR-LIKE PROTEIN A"/>
    <property type="match status" value="1"/>
</dbReference>
<dbReference type="Proteomes" id="UP001233172">
    <property type="component" value="Unassembled WGS sequence"/>
</dbReference>
<evidence type="ECO:0000313" key="1">
    <source>
        <dbReference type="EMBL" id="KAK0044210.1"/>
    </source>
</evidence>
<protein>
    <recommendedName>
        <fullName evidence="3">SMB domain-containing protein</fullName>
    </recommendedName>
</protein>
<evidence type="ECO:0000313" key="2">
    <source>
        <dbReference type="Proteomes" id="UP001233172"/>
    </source>
</evidence>
<reference evidence="1" key="1">
    <citation type="journal article" date="2023" name="PLoS Negl. Trop. Dis.">
        <title>A genome sequence for Biomphalaria pfeifferi, the major vector snail for the human-infecting parasite Schistosoma mansoni.</title>
        <authorList>
            <person name="Bu L."/>
            <person name="Lu L."/>
            <person name="Laidemitt M.R."/>
            <person name="Zhang S.M."/>
            <person name="Mutuku M."/>
            <person name="Mkoji G."/>
            <person name="Steinauer M."/>
            <person name="Loker E.S."/>
        </authorList>
    </citation>
    <scope>NUCLEOTIDE SEQUENCE</scope>
    <source>
        <strain evidence="1">KasaAsao</strain>
    </source>
</reference>
<keyword evidence="2" id="KW-1185">Reference proteome</keyword>
<sequence length="301" mass="34718">MCTKRCNGSVEVRTQQFSNYQCDFCSCLRPACEIYDNCCPDISVPIYQIKAISGDGRAASQSNQIESQNSSTSKIDLTPQLEPTTGISCNINYKFLFVTLCPTNYKENKTIVDLCERNFDQSELTLDTFMKVKDNSTGVVYKNKFCAICHRVSQIIQMNISLTFAHYQHAYAAKSVQEMVEIQIRNLVSSDYREEYQFENPLHLMVCIKNTEGYCNHYPRDKDILTACYQMKFRRGLVLRDNGYYPVLFPSNYNFTKCLKGEYVPKLSFSMLLNFRPEEETDVDSVLVKQICLDKQWPAPN</sequence>
<accession>A0AAD8EY28</accession>
<organism evidence="1 2">
    <name type="scientific">Biomphalaria pfeifferi</name>
    <name type="common">Bloodfluke planorb</name>
    <name type="synonym">Freshwater snail</name>
    <dbReference type="NCBI Taxonomy" id="112525"/>
    <lineage>
        <taxon>Eukaryota</taxon>
        <taxon>Metazoa</taxon>
        <taxon>Spiralia</taxon>
        <taxon>Lophotrochozoa</taxon>
        <taxon>Mollusca</taxon>
        <taxon>Gastropoda</taxon>
        <taxon>Heterobranchia</taxon>
        <taxon>Euthyneura</taxon>
        <taxon>Panpulmonata</taxon>
        <taxon>Hygrophila</taxon>
        <taxon>Lymnaeoidea</taxon>
        <taxon>Planorbidae</taxon>
        <taxon>Biomphalaria</taxon>
    </lineage>
</organism>
<gene>
    <name evidence="1" type="ORF">Bpfe_026344</name>
</gene>
<dbReference type="PANTHER" id="PTHR45902">
    <property type="entry name" value="LATROPHILIN RECEPTOR-LIKE PROTEIN A"/>
    <property type="match status" value="1"/>
</dbReference>
<evidence type="ECO:0008006" key="3">
    <source>
        <dbReference type="Google" id="ProtNLM"/>
    </source>
</evidence>
<dbReference type="EMBL" id="JASAOG010000202">
    <property type="protein sequence ID" value="KAK0044210.1"/>
    <property type="molecule type" value="Genomic_DNA"/>
</dbReference>
<comment type="caution">
    <text evidence="1">The sequence shown here is derived from an EMBL/GenBank/DDBJ whole genome shotgun (WGS) entry which is preliminary data.</text>
</comment>
<dbReference type="AlphaFoldDB" id="A0AAD8EY28"/>